<dbReference type="GO" id="GO:0045333">
    <property type="term" value="P:cellular respiration"/>
    <property type="evidence" value="ECO:0007669"/>
    <property type="project" value="InterPro"/>
</dbReference>
<protein>
    <submittedName>
        <fullName evidence="6">Dehydrase and lipid transport-domain-containing protein</fullName>
    </submittedName>
</protein>
<dbReference type="PANTHER" id="PTHR12901:SF10">
    <property type="entry name" value="COENZYME Q-BINDING PROTEIN COQ10, MITOCHONDRIAL"/>
    <property type="match status" value="1"/>
</dbReference>
<dbReference type="GO" id="GO:0048039">
    <property type="term" value="F:ubiquinone binding"/>
    <property type="evidence" value="ECO:0007669"/>
    <property type="project" value="InterPro"/>
</dbReference>
<dbReference type="PANTHER" id="PTHR12901">
    <property type="entry name" value="SPERM PROTEIN HOMOLOG"/>
    <property type="match status" value="1"/>
</dbReference>
<organism evidence="6 7">
    <name type="scientific">Triangularia setosa</name>
    <dbReference type="NCBI Taxonomy" id="2587417"/>
    <lineage>
        <taxon>Eukaryota</taxon>
        <taxon>Fungi</taxon>
        <taxon>Dikarya</taxon>
        <taxon>Ascomycota</taxon>
        <taxon>Pezizomycotina</taxon>
        <taxon>Sordariomycetes</taxon>
        <taxon>Sordariomycetidae</taxon>
        <taxon>Sordariales</taxon>
        <taxon>Podosporaceae</taxon>
        <taxon>Triangularia</taxon>
    </lineage>
</organism>
<dbReference type="GO" id="GO:0005739">
    <property type="term" value="C:mitochondrion"/>
    <property type="evidence" value="ECO:0007669"/>
    <property type="project" value="TreeGrafter"/>
</dbReference>
<dbReference type="SUPFAM" id="SSF55961">
    <property type="entry name" value="Bet v1-like"/>
    <property type="match status" value="1"/>
</dbReference>
<dbReference type="CDD" id="cd07813">
    <property type="entry name" value="COQ10p_like"/>
    <property type="match status" value="1"/>
</dbReference>
<comment type="similarity">
    <text evidence="1">Belongs to the COQ10 family.</text>
</comment>
<comment type="subunit">
    <text evidence="2">Interacts with coenzyme Q.</text>
</comment>
<dbReference type="Gene3D" id="3.30.530.20">
    <property type="match status" value="1"/>
</dbReference>
<feature type="compositionally biased region" description="Low complexity" evidence="4">
    <location>
        <begin position="17"/>
        <end position="32"/>
    </location>
</feature>
<evidence type="ECO:0000256" key="2">
    <source>
        <dbReference type="ARBA" id="ARBA00011814"/>
    </source>
</evidence>
<dbReference type="EMBL" id="MU866151">
    <property type="protein sequence ID" value="KAK4177947.1"/>
    <property type="molecule type" value="Genomic_DNA"/>
</dbReference>
<evidence type="ECO:0000259" key="5">
    <source>
        <dbReference type="Pfam" id="PF03364"/>
    </source>
</evidence>
<gene>
    <name evidence="6" type="ORF">QBC36DRAFT_121441</name>
</gene>
<dbReference type="InterPro" id="IPR023393">
    <property type="entry name" value="START-like_dom_sf"/>
</dbReference>
<reference evidence="6" key="1">
    <citation type="journal article" date="2023" name="Mol. Phylogenet. Evol.">
        <title>Genome-scale phylogeny and comparative genomics of the fungal order Sordariales.</title>
        <authorList>
            <person name="Hensen N."/>
            <person name="Bonometti L."/>
            <person name="Westerberg I."/>
            <person name="Brannstrom I.O."/>
            <person name="Guillou S."/>
            <person name="Cros-Aarteil S."/>
            <person name="Calhoun S."/>
            <person name="Haridas S."/>
            <person name="Kuo A."/>
            <person name="Mondo S."/>
            <person name="Pangilinan J."/>
            <person name="Riley R."/>
            <person name="LaButti K."/>
            <person name="Andreopoulos B."/>
            <person name="Lipzen A."/>
            <person name="Chen C."/>
            <person name="Yan M."/>
            <person name="Daum C."/>
            <person name="Ng V."/>
            <person name="Clum A."/>
            <person name="Steindorff A."/>
            <person name="Ohm R.A."/>
            <person name="Martin F."/>
            <person name="Silar P."/>
            <person name="Natvig D.O."/>
            <person name="Lalanne C."/>
            <person name="Gautier V."/>
            <person name="Ament-Velasquez S.L."/>
            <person name="Kruys A."/>
            <person name="Hutchinson M.I."/>
            <person name="Powell A.J."/>
            <person name="Barry K."/>
            <person name="Miller A.N."/>
            <person name="Grigoriev I.V."/>
            <person name="Debuchy R."/>
            <person name="Gladieux P."/>
            <person name="Hiltunen Thoren M."/>
            <person name="Johannesson H."/>
        </authorList>
    </citation>
    <scope>NUCLEOTIDE SEQUENCE</scope>
    <source>
        <strain evidence="6">CBS 892.96</strain>
    </source>
</reference>
<name>A0AAN6WD75_9PEZI</name>
<sequence length="257" mass="27567">MRPRLLPPTPLTFRSILSRPPLPSLSPIASRSQPPIKAPPPSGLRPSRRPFSTTPPKPFLSSLLPDLPPAPVTTLSAAKTLPYPALQIYKIIADINAYKHFLPHCTHSLVTSYTPSTNLPKTGDLTVGWGPFTQSYTSRVFCIPGQTVEAVSGNAGPTIPPEVLRQHGYEVGGEQDRKGLEGGLFESLCTKWTVREAGEGTEVKLIVTFQFSNPAVGLAVQGVADEMVGKMISAFEGRARELYGRGGGGAMAQAQRV</sequence>
<dbReference type="AlphaFoldDB" id="A0AAN6WD75"/>
<dbReference type="InterPro" id="IPR005031">
    <property type="entry name" value="COQ10_START"/>
</dbReference>
<evidence type="ECO:0000256" key="3">
    <source>
        <dbReference type="ARBA" id="ARBA00024947"/>
    </source>
</evidence>
<evidence type="ECO:0000256" key="1">
    <source>
        <dbReference type="ARBA" id="ARBA00006885"/>
    </source>
</evidence>
<evidence type="ECO:0000256" key="4">
    <source>
        <dbReference type="SAM" id="MobiDB-lite"/>
    </source>
</evidence>
<keyword evidence="7" id="KW-1185">Reference proteome</keyword>
<comment type="caution">
    <text evidence="6">The sequence shown here is derived from an EMBL/GenBank/DDBJ whole genome shotgun (WGS) entry which is preliminary data.</text>
</comment>
<comment type="function">
    <text evidence="3">Required for the function of coenzyme Q in the respiratory chain. May serve as a chaperone or may be involved in the transport of Q6 from its site of synthesis to the catalytic sites of the respiratory complexes.</text>
</comment>
<proteinExistence type="inferred from homology"/>
<reference evidence="6" key="2">
    <citation type="submission" date="2023-05" db="EMBL/GenBank/DDBJ databases">
        <authorList>
            <consortium name="Lawrence Berkeley National Laboratory"/>
            <person name="Steindorff A."/>
            <person name="Hensen N."/>
            <person name="Bonometti L."/>
            <person name="Westerberg I."/>
            <person name="Brannstrom I.O."/>
            <person name="Guillou S."/>
            <person name="Cros-Aarteil S."/>
            <person name="Calhoun S."/>
            <person name="Haridas S."/>
            <person name="Kuo A."/>
            <person name="Mondo S."/>
            <person name="Pangilinan J."/>
            <person name="Riley R."/>
            <person name="Labutti K."/>
            <person name="Andreopoulos B."/>
            <person name="Lipzen A."/>
            <person name="Chen C."/>
            <person name="Yanf M."/>
            <person name="Daum C."/>
            <person name="Ng V."/>
            <person name="Clum A."/>
            <person name="Ohm R."/>
            <person name="Martin F."/>
            <person name="Silar P."/>
            <person name="Natvig D."/>
            <person name="Lalanne C."/>
            <person name="Gautier V."/>
            <person name="Ament-Velasquez S.L."/>
            <person name="Kruys A."/>
            <person name="Hutchinson M.I."/>
            <person name="Powell A.J."/>
            <person name="Barry K."/>
            <person name="Miller A.N."/>
            <person name="Grigoriev I.V."/>
            <person name="Debuchy R."/>
            <person name="Gladieux P."/>
            <person name="Thoren M.H."/>
            <person name="Johannesson H."/>
        </authorList>
    </citation>
    <scope>NUCLEOTIDE SEQUENCE</scope>
    <source>
        <strain evidence="6">CBS 892.96</strain>
    </source>
</reference>
<dbReference type="Pfam" id="PF03364">
    <property type="entry name" value="Polyketide_cyc"/>
    <property type="match status" value="1"/>
</dbReference>
<dbReference type="Proteomes" id="UP001302321">
    <property type="component" value="Unassembled WGS sequence"/>
</dbReference>
<evidence type="ECO:0000313" key="7">
    <source>
        <dbReference type="Proteomes" id="UP001302321"/>
    </source>
</evidence>
<feature type="region of interest" description="Disordered" evidence="4">
    <location>
        <begin position="17"/>
        <end position="63"/>
    </location>
</feature>
<evidence type="ECO:0000313" key="6">
    <source>
        <dbReference type="EMBL" id="KAK4177947.1"/>
    </source>
</evidence>
<dbReference type="InterPro" id="IPR044996">
    <property type="entry name" value="COQ10-like"/>
</dbReference>
<feature type="domain" description="Coenzyme Q-binding protein COQ10 START" evidence="5">
    <location>
        <begin position="81"/>
        <end position="236"/>
    </location>
</feature>
<accession>A0AAN6WD75</accession>